<dbReference type="EMBL" id="GEEE01006681">
    <property type="protein sequence ID" value="JAP56544.1"/>
    <property type="molecule type" value="Transcribed_RNA"/>
</dbReference>
<protein>
    <submittedName>
        <fullName evidence="2">Uncharacterized protein</fullName>
    </submittedName>
</protein>
<dbReference type="AlphaFoldDB" id="A0A0X3PXM8"/>
<feature type="non-terminal residue" evidence="2">
    <location>
        <position position="1"/>
    </location>
</feature>
<organism evidence="2">
    <name type="scientific">Schistocephalus solidus</name>
    <name type="common">Tapeworm</name>
    <dbReference type="NCBI Taxonomy" id="70667"/>
    <lineage>
        <taxon>Eukaryota</taxon>
        <taxon>Metazoa</taxon>
        <taxon>Spiralia</taxon>
        <taxon>Lophotrochozoa</taxon>
        <taxon>Platyhelminthes</taxon>
        <taxon>Cestoda</taxon>
        <taxon>Eucestoda</taxon>
        <taxon>Diphyllobothriidea</taxon>
        <taxon>Diphyllobothriidae</taxon>
        <taxon>Schistocephalus</taxon>
    </lineage>
</organism>
<sequence length="176" mass="19601">KHLFNLPETLSRVRLSILLHTTFRMKFMNTSVVTVSFLFLSNCTAPQSITSTIIYISFSNYFLCLFLPEVLKCSIFPCLRIAGITTNLVAAMSGTNLPVMEPMQTPCTPFWVTPKNRSGIPSLAIDSDPVQRLKNVQQRLLINLLLLPSPSIRHTRTPSISASTPQPTAADPTPRR</sequence>
<feature type="compositionally biased region" description="Polar residues" evidence="1">
    <location>
        <begin position="157"/>
        <end position="167"/>
    </location>
</feature>
<reference evidence="2" key="1">
    <citation type="submission" date="2016-01" db="EMBL/GenBank/DDBJ databases">
        <title>Reference transcriptome for the parasite Schistocephalus solidus: insights into the molecular evolution of parasitism.</title>
        <authorList>
            <person name="Hebert F.O."/>
            <person name="Grambauer S."/>
            <person name="Barber I."/>
            <person name="Landry C.R."/>
            <person name="Aubin-Horth N."/>
        </authorList>
    </citation>
    <scope>NUCLEOTIDE SEQUENCE</scope>
</reference>
<feature type="region of interest" description="Disordered" evidence="1">
    <location>
        <begin position="155"/>
        <end position="176"/>
    </location>
</feature>
<gene>
    <name evidence="2" type="ORF">TR88674</name>
</gene>
<proteinExistence type="predicted"/>
<evidence type="ECO:0000313" key="2">
    <source>
        <dbReference type="EMBL" id="JAP56544.1"/>
    </source>
</evidence>
<dbReference type="EMBL" id="GEEE01010201">
    <property type="protein sequence ID" value="JAP53024.1"/>
    <property type="molecule type" value="Transcribed_RNA"/>
</dbReference>
<evidence type="ECO:0000256" key="1">
    <source>
        <dbReference type="SAM" id="MobiDB-lite"/>
    </source>
</evidence>
<name>A0A0X3PXM8_SCHSO</name>
<accession>A0A0X3PXM8</accession>